<evidence type="ECO:0000313" key="3">
    <source>
        <dbReference type="Proteomes" id="UP001501243"/>
    </source>
</evidence>
<evidence type="ECO:0008006" key="4">
    <source>
        <dbReference type="Google" id="ProtNLM"/>
    </source>
</evidence>
<dbReference type="Proteomes" id="UP001501243">
    <property type="component" value="Unassembled WGS sequence"/>
</dbReference>
<keyword evidence="1" id="KW-0732">Signal</keyword>
<gene>
    <name evidence="2" type="ORF">GCM10023172_17020</name>
</gene>
<protein>
    <recommendedName>
        <fullName evidence="4">Lipoprotein</fullName>
    </recommendedName>
</protein>
<dbReference type="PROSITE" id="PS51257">
    <property type="entry name" value="PROKAR_LIPOPROTEIN"/>
    <property type="match status" value="1"/>
</dbReference>
<evidence type="ECO:0000313" key="2">
    <source>
        <dbReference type="EMBL" id="GAA4499026.1"/>
    </source>
</evidence>
<dbReference type="RefSeq" id="WP_208130626.1">
    <property type="nucleotide sequence ID" value="NZ_BAABGQ010000005.1"/>
</dbReference>
<organism evidence="2 3">
    <name type="scientific">Hymenobacter ginsengisoli</name>
    <dbReference type="NCBI Taxonomy" id="1051626"/>
    <lineage>
        <taxon>Bacteria</taxon>
        <taxon>Pseudomonadati</taxon>
        <taxon>Bacteroidota</taxon>
        <taxon>Cytophagia</taxon>
        <taxon>Cytophagales</taxon>
        <taxon>Hymenobacteraceae</taxon>
        <taxon>Hymenobacter</taxon>
    </lineage>
</organism>
<sequence length="256" mass="27753">MNLRFRLLLALKTTRWAGLLALPLLAGCRHASVVPNPVVDYFPVAVGTYRTYAVTDSVWANARPTATTYQLRERVTEQFTDAAGQPAYRLVRSRRADASAGWVDDSVVVVQPSARAVLLTQNNVRTVELIYPARAGRGWNANALNGSPDTIVSRTRFYTDKVGTPFTTPAAGGQAAKTYDNTVMTKSTLDGGVENINALSQMGLHQVYADGVGRVLRRRFSYATFTANPDGSTNLTPGVVQRGAARYEVLIDAGTI</sequence>
<name>A0ABP8Q825_9BACT</name>
<proteinExistence type="predicted"/>
<evidence type="ECO:0000256" key="1">
    <source>
        <dbReference type="SAM" id="SignalP"/>
    </source>
</evidence>
<comment type="caution">
    <text evidence="2">The sequence shown here is derived from an EMBL/GenBank/DDBJ whole genome shotgun (WGS) entry which is preliminary data.</text>
</comment>
<reference evidence="3" key="1">
    <citation type="journal article" date="2019" name="Int. J. Syst. Evol. Microbiol.">
        <title>The Global Catalogue of Microorganisms (GCM) 10K type strain sequencing project: providing services to taxonomists for standard genome sequencing and annotation.</title>
        <authorList>
            <consortium name="The Broad Institute Genomics Platform"/>
            <consortium name="The Broad Institute Genome Sequencing Center for Infectious Disease"/>
            <person name="Wu L."/>
            <person name="Ma J."/>
        </authorList>
    </citation>
    <scope>NUCLEOTIDE SEQUENCE [LARGE SCALE GENOMIC DNA]</scope>
    <source>
        <strain evidence="3">JCM 17841</strain>
    </source>
</reference>
<feature type="chain" id="PRO_5046926558" description="Lipoprotein" evidence="1">
    <location>
        <begin position="32"/>
        <end position="256"/>
    </location>
</feature>
<dbReference type="EMBL" id="BAABGQ010000005">
    <property type="protein sequence ID" value="GAA4499026.1"/>
    <property type="molecule type" value="Genomic_DNA"/>
</dbReference>
<feature type="signal peptide" evidence="1">
    <location>
        <begin position="1"/>
        <end position="31"/>
    </location>
</feature>
<keyword evidence="3" id="KW-1185">Reference proteome</keyword>
<accession>A0ABP8Q825</accession>